<protein>
    <submittedName>
        <fullName evidence="1">Uncharacterized protein</fullName>
    </submittedName>
</protein>
<gene>
    <name evidence="1" type="ORF">MGYG_00095</name>
</gene>
<sequence length="139" mass="15604">MALTLAPAPKQEAVQPPVGQLSPWSLGPAQFATFMREAQSLKLIREVHTLSVHHASRRLDLNTNPVKGNLVNEKMDFSFCDQERGIRRNGGHLTNVERHGWMSVAVRRSCGSWWLQPIANVMIRSAVWASLVGHDDLRD</sequence>
<dbReference type="OrthoDB" id="10603196at2759"/>
<dbReference type="HOGENOM" id="CLU_1844614_0_0_1"/>
<dbReference type="Proteomes" id="UP000002669">
    <property type="component" value="Unassembled WGS sequence"/>
</dbReference>
<dbReference type="VEuPathDB" id="FungiDB:MGYG_00095"/>
<dbReference type="RefSeq" id="XP_003176003.1">
    <property type="nucleotide sequence ID" value="XM_003175955.1"/>
</dbReference>
<dbReference type="OMA" id="WMSVAVR"/>
<accession>E5R2R7</accession>
<evidence type="ECO:0000313" key="1">
    <source>
        <dbReference type="EMBL" id="EFQ97051.1"/>
    </source>
</evidence>
<dbReference type="AlphaFoldDB" id="E5R2R7"/>
<dbReference type="EMBL" id="DS989822">
    <property type="protein sequence ID" value="EFQ97051.1"/>
    <property type="molecule type" value="Genomic_DNA"/>
</dbReference>
<organism evidence="2">
    <name type="scientific">Arthroderma gypseum (strain ATCC MYA-4604 / CBS 118893)</name>
    <name type="common">Microsporum gypseum</name>
    <dbReference type="NCBI Taxonomy" id="535722"/>
    <lineage>
        <taxon>Eukaryota</taxon>
        <taxon>Fungi</taxon>
        <taxon>Dikarya</taxon>
        <taxon>Ascomycota</taxon>
        <taxon>Pezizomycotina</taxon>
        <taxon>Eurotiomycetes</taxon>
        <taxon>Eurotiomycetidae</taxon>
        <taxon>Onygenales</taxon>
        <taxon>Arthrodermataceae</taxon>
        <taxon>Nannizzia</taxon>
    </lineage>
</organism>
<proteinExistence type="predicted"/>
<name>E5R2R7_ARTGP</name>
<keyword evidence="2" id="KW-1185">Reference proteome</keyword>
<reference evidence="2" key="1">
    <citation type="journal article" date="2012" name="MBio">
        <title>Comparative genome analysis of Trichophyton rubrum and related dermatophytes reveals candidate genes involved in infection.</title>
        <authorList>
            <person name="Martinez D.A."/>
            <person name="Oliver B.G."/>
            <person name="Graeser Y."/>
            <person name="Goldberg J.M."/>
            <person name="Li W."/>
            <person name="Martinez-Rossi N.M."/>
            <person name="Monod M."/>
            <person name="Shelest E."/>
            <person name="Barton R.C."/>
            <person name="Birch E."/>
            <person name="Brakhage A.A."/>
            <person name="Chen Z."/>
            <person name="Gurr S.J."/>
            <person name="Heiman D."/>
            <person name="Heitman J."/>
            <person name="Kosti I."/>
            <person name="Rossi A."/>
            <person name="Saif S."/>
            <person name="Samalova M."/>
            <person name="Saunders C.W."/>
            <person name="Shea T."/>
            <person name="Summerbell R.C."/>
            <person name="Xu J."/>
            <person name="Young S."/>
            <person name="Zeng Q."/>
            <person name="Birren B.W."/>
            <person name="Cuomo C.A."/>
            <person name="White T.C."/>
        </authorList>
    </citation>
    <scope>NUCLEOTIDE SEQUENCE [LARGE SCALE GENOMIC DNA]</scope>
    <source>
        <strain evidence="2">ATCC MYA-4604 / CBS 118893</strain>
    </source>
</reference>
<dbReference type="InParanoid" id="E5R2R7"/>
<evidence type="ECO:0000313" key="2">
    <source>
        <dbReference type="Proteomes" id="UP000002669"/>
    </source>
</evidence>
<dbReference type="GeneID" id="10031314"/>